<feature type="coiled-coil region" evidence="3">
    <location>
        <begin position="142"/>
        <end position="250"/>
    </location>
</feature>
<evidence type="ECO:0000256" key="1">
    <source>
        <dbReference type="ARBA" id="ARBA00004196"/>
    </source>
</evidence>
<dbReference type="NCBIfam" id="TIGR02971">
    <property type="entry name" value="heterocyst_DevB"/>
    <property type="match status" value="1"/>
</dbReference>
<keyword evidence="2 3" id="KW-0175">Coiled coil</keyword>
<dbReference type="Gene3D" id="2.40.30.170">
    <property type="match status" value="1"/>
</dbReference>
<keyword evidence="4" id="KW-0812">Transmembrane</keyword>
<dbReference type="InterPro" id="IPR014315">
    <property type="entry name" value="ABC_heterocyst_DevB"/>
</dbReference>
<protein>
    <submittedName>
        <fullName evidence="5">ABC exporter membrane fusion protein</fullName>
    </submittedName>
</protein>
<evidence type="ECO:0000256" key="4">
    <source>
        <dbReference type="SAM" id="Phobius"/>
    </source>
</evidence>
<name>A0AA96X008_LEPBY</name>
<proteinExistence type="predicted"/>
<evidence type="ECO:0000256" key="3">
    <source>
        <dbReference type="SAM" id="Coils"/>
    </source>
</evidence>
<accession>A0AA96X008</accession>
<sequence>MQQIQPRSIGIAVILTAFGAIALYQFRPKTVAVAISDAPAIQAITALGRLEPKGEVIQLAANPPGSRIAELRVKLGDRVRKGQIIAVLDTHDRALAALTQAQKRVGIAQAKLAQVEAGAKRGEISAQQATIARTEVQLREDVTAKDAAIAKLEAEVKNAELEFQRYEFLEKQGAISTSLKDGKRLTLDVSRQQLAEAKANRRQAAETIAKQVKEAEATLDRIAEVRPVDVEAAQAEVQSAISAVQQAQAELDLTVVRAPRDGQILKVHTWEGEIIDSKNGIVSIGQTDVMYAVAEVYETDLPKIRVGQTATMTSVSGGKLARSLKGKVDEIGLEVAKKDVLNTDPAASIDARVVEVKVRLDPEDSQSVAGLTNMKLQIAIGLQ</sequence>
<dbReference type="AlphaFoldDB" id="A0AA96X008"/>
<reference evidence="5" key="1">
    <citation type="journal article" date="2023" name="Plants (Basel)">
        <title>Genomic Analysis of Leptolyngbya boryana CZ1 Reveals Efficient Carbon Fixation Modules.</title>
        <authorList>
            <person name="Bai X."/>
            <person name="Wang H."/>
            <person name="Cheng W."/>
            <person name="Wang J."/>
            <person name="Ma M."/>
            <person name="Hu H."/>
            <person name="Song Z."/>
            <person name="Ma H."/>
            <person name="Fan Y."/>
            <person name="Du C."/>
            <person name="Xu J."/>
        </authorList>
    </citation>
    <scope>NUCLEOTIDE SEQUENCE</scope>
    <source>
        <strain evidence="5">CZ1</strain>
    </source>
</reference>
<comment type="subcellular location">
    <subcellularLocation>
        <location evidence="1">Cell envelope</location>
    </subcellularLocation>
</comment>
<keyword evidence="4" id="KW-0472">Membrane</keyword>
<dbReference type="Gene3D" id="2.40.50.100">
    <property type="match status" value="1"/>
</dbReference>
<feature type="transmembrane region" description="Helical" evidence="4">
    <location>
        <begin position="9"/>
        <end position="26"/>
    </location>
</feature>
<evidence type="ECO:0000313" key="5">
    <source>
        <dbReference type="EMBL" id="WNZ48810.1"/>
    </source>
</evidence>
<gene>
    <name evidence="5" type="ORF">Q2T42_13345</name>
</gene>
<dbReference type="PANTHER" id="PTHR32347">
    <property type="entry name" value="EFFLUX SYSTEM COMPONENT YKNX-RELATED"/>
    <property type="match status" value="1"/>
</dbReference>
<dbReference type="PANTHER" id="PTHR32347:SF27">
    <property type="entry name" value="RND EFFLUX PUMP MEMBRANE FUSION PROTEIN BARREL-SANDWICH DOMAIN-CONTAINING PROTEIN"/>
    <property type="match status" value="1"/>
</dbReference>
<reference evidence="5" key="2">
    <citation type="submission" date="2023-07" db="EMBL/GenBank/DDBJ databases">
        <authorList>
            <person name="Bai X.-H."/>
            <person name="Wang H.-H."/>
            <person name="Wang J."/>
            <person name="Ma M.-Y."/>
            <person name="Hu H.-H."/>
            <person name="Song Z.-L."/>
            <person name="Ma H.-G."/>
            <person name="Fan Y."/>
            <person name="Du C.-Y."/>
            <person name="Xu J.-C."/>
        </authorList>
    </citation>
    <scope>NUCLEOTIDE SEQUENCE</scope>
    <source>
        <strain evidence="5">CZ1</strain>
    </source>
</reference>
<dbReference type="SUPFAM" id="SSF111369">
    <property type="entry name" value="HlyD-like secretion proteins"/>
    <property type="match status" value="1"/>
</dbReference>
<organism evidence="5">
    <name type="scientific">Leptolyngbya boryana CZ1</name>
    <dbReference type="NCBI Taxonomy" id="3060204"/>
    <lineage>
        <taxon>Bacteria</taxon>
        <taxon>Bacillati</taxon>
        <taxon>Cyanobacteriota</taxon>
        <taxon>Cyanophyceae</taxon>
        <taxon>Leptolyngbyales</taxon>
        <taxon>Leptolyngbyaceae</taxon>
        <taxon>Leptolyngbya group</taxon>
        <taxon>Leptolyngbya</taxon>
    </lineage>
</organism>
<dbReference type="RefSeq" id="WP_316428928.1">
    <property type="nucleotide sequence ID" value="NZ_CP130144.1"/>
</dbReference>
<dbReference type="EMBL" id="CP130144">
    <property type="protein sequence ID" value="WNZ48810.1"/>
    <property type="molecule type" value="Genomic_DNA"/>
</dbReference>
<keyword evidence="4" id="KW-1133">Transmembrane helix</keyword>
<evidence type="ECO:0000256" key="2">
    <source>
        <dbReference type="ARBA" id="ARBA00023054"/>
    </source>
</evidence>
<dbReference type="InterPro" id="IPR050465">
    <property type="entry name" value="UPF0194_transport"/>
</dbReference>
<dbReference type="GO" id="GO:0030313">
    <property type="term" value="C:cell envelope"/>
    <property type="evidence" value="ECO:0007669"/>
    <property type="project" value="UniProtKB-SubCell"/>
</dbReference>